<dbReference type="SUPFAM" id="SSF49870">
    <property type="entry name" value="Osmotin, thaumatin-like protein"/>
    <property type="match status" value="1"/>
</dbReference>
<dbReference type="PANTHER" id="PTHR31048">
    <property type="entry name" value="OS03G0233200 PROTEIN"/>
    <property type="match status" value="1"/>
</dbReference>
<dbReference type="PROSITE" id="PS00316">
    <property type="entry name" value="THAUMATIN_1"/>
    <property type="match status" value="1"/>
</dbReference>
<evidence type="ECO:0000256" key="1">
    <source>
        <dbReference type="SAM" id="MobiDB-lite"/>
    </source>
</evidence>
<reference evidence="2" key="1">
    <citation type="submission" date="2019-12" db="EMBL/GenBank/DDBJ databases">
        <title>Genome sequencing and annotation of Brassica cretica.</title>
        <authorList>
            <person name="Studholme D.J."/>
            <person name="Sarris P.F."/>
        </authorList>
    </citation>
    <scope>NUCLEOTIDE SEQUENCE</scope>
    <source>
        <strain evidence="2">PFS-001/15</strain>
        <tissue evidence="2">Leaf</tissue>
    </source>
</reference>
<dbReference type="CDD" id="cd09218">
    <property type="entry name" value="TLP-PA"/>
    <property type="match status" value="1"/>
</dbReference>
<organism evidence="2 3">
    <name type="scientific">Brassica cretica</name>
    <name type="common">Mustard</name>
    <dbReference type="NCBI Taxonomy" id="69181"/>
    <lineage>
        <taxon>Eukaryota</taxon>
        <taxon>Viridiplantae</taxon>
        <taxon>Streptophyta</taxon>
        <taxon>Embryophyta</taxon>
        <taxon>Tracheophyta</taxon>
        <taxon>Spermatophyta</taxon>
        <taxon>Magnoliopsida</taxon>
        <taxon>eudicotyledons</taxon>
        <taxon>Gunneridae</taxon>
        <taxon>Pentapetalae</taxon>
        <taxon>rosids</taxon>
        <taxon>malvids</taxon>
        <taxon>Brassicales</taxon>
        <taxon>Brassicaceae</taxon>
        <taxon>Brassiceae</taxon>
        <taxon>Brassica</taxon>
    </lineage>
</organism>
<dbReference type="Pfam" id="PF00314">
    <property type="entry name" value="Thaumatin"/>
    <property type="match status" value="1"/>
</dbReference>
<dbReference type="AlphaFoldDB" id="A0A8S9H5H9"/>
<dbReference type="PRINTS" id="PR00347">
    <property type="entry name" value="THAUMATIN"/>
</dbReference>
<proteinExistence type="predicted"/>
<dbReference type="Proteomes" id="UP000712281">
    <property type="component" value="Unassembled WGS sequence"/>
</dbReference>
<gene>
    <name evidence="2" type="ORF">F2Q68_00036778</name>
</gene>
<dbReference type="InterPro" id="IPR001938">
    <property type="entry name" value="Thaumatin"/>
</dbReference>
<name>A0A8S9H5H9_BRACR</name>
<dbReference type="Gene3D" id="2.60.110.10">
    <property type="entry name" value="Thaumatin"/>
    <property type="match status" value="1"/>
</dbReference>
<dbReference type="PROSITE" id="PS51367">
    <property type="entry name" value="THAUMATIN_2"/>
    <property type="match status" value="1"/>
</dbReference>
<dbReference type="InterPro" id="IPR017949">
    <property type="entry name" value="Thaumatin_CS"/>
</dbReference>
<comment type="caution">
    <text evidence="2">The sequence shown here is derived from an EMBL/GenBank/DDBJ whole genome shotgun (WGS) entry which is preliminary data.</text>
</comment>
<dbReference type="EMBL" id="QGKW02001988">
    <property type="protein sequence ID" value="KAF2551617.1"/>
    <property type="molecule type" value="Genomic_DNA"/>
</dbReference>
<evidence type="ECO:0000313" key="2">
    <source>
        <dbReference type="EMBL" id="KAF2551617.1"/>
    </source>
</evidence>
<dbReference type="SMART" id="SM00205">
    <property type="entry name" value="THN"/>
    <property type="match status" value="1"/>
</dbReference>
<dbReference type="FunFam" id="2.60.110.10:FF:000001">
    <property type="entry name" value="THAUMATIN-LIKE PROTEIN 1"/>
    <property type="match status" value="1"/>
</dbReference>
<sequence length="604" mass="66026">MNSSMLICIKALRGSPVRDRTSKGSVACIYKDFSMLLTDAIHRCLCSVDNNTVGLIHQQHNLKLLNYERKDMSRYNYPASSEVVDVVSNSLQCRVSEKVSVTLPPKPQYWFSNIEIQGVFVLSRQQHCWFNSSEHNLKLLNYERKDMSRYQTLYNVEFLKKFMESGCYSPTSTTVLESRFAGIVEDSVPKKLAKYQMLTRPLRDLPAKTIFSEILNFSMILGRSPMVPMAVLVYVSLLFSVSYSSTFVITNNCPFTIWPGTLSGSGTRPLPTTGFRLDVGQSVKIPSVLGWSGRIWARTGCNFDANGAGKCVTGDCGGKLECAGNGAAPPTSLFEITLGHGSSDKDFYDVSLVDGYNLPIVAIPTGGGLVGACNATGCVADINISCPKELQVMGEEEEERGGGGVVACKSACEAFGLDQYCCSGQFANPNTCWPSSYSTVFKRACPRAYSYAFDDGSSTFTCKASEYAIIFCPGRVKRPSSQNSDPPSQPQNPYGQPMAPPTQNPYGQPMAPPTQNQNPPGPNQNQMTPPPQNQNGNGQFMMPPPTVNQAPNDKLMNPPMEDESQRAETGRVAKSQSSSDILRPYPVLLFLGLSLTALRQSCTT</sequence>
<feature type="region of interest" description="Disordered" evidence="1">
    <location>
        <begin position="478"/>
        <end position="577"/>
    </location>
</feature>
<evidence type="ECO:0008006" key="4">
    <source>
        <dbReference type="Google" id="ProtNLM"/>
    </source>
</evidence>
<protein>
    <recommendedName>
        <fullName evidence="4">Thaumatin-like protein</fullName>
    </recommendedName>
</protein>
<evidence type="ECO:0000313" key="3">
    <source>
        <dbReference type="Proteomes" id="UP000712281"/>
    </source>
</evidence>
<feature type="compositionally biased region" description="Low complexity" evidence="1">
    <location>
        <begin position="513"/>
        <end position="541"/>
    </location>
</feature>
<dbReference type="InterPro" id="IPR037176">
    <property type="entry name" value="Osmotin/thaumatin-like_sf"/>
</dbReference>
<accession>A0A8S9H5H9</accession>